<dbReference type="Gene3D" id="3.30.565.10">
    <property type="entry name" value="Histidine kinase-like ATPase, C-terminal domain"/>
    <property type="match status" value="1"/>
</dbReference>
<dbReference type="RefSeq" id="WP_017025991.1">
    <property type="nucleotide sequence ID" value="NZ_AJYK02000082.1"/>
</dbReference>
<evidence type="ECO:0000256" key="3">
    <source>
        <dbReference type="ARBA" id="ARBA00023163"/>
    </source>
</evidence>
<dbReference type="PROSITE" id="PS01124">
    <property type="entry name" value="HTH_ARAC_FAMILY_2"/>
    <property type="match status" value="1"/>
</dbReference>
<dbReference type="InterPro" id="IPR009057">
    <property type="entry name" value="Homeodomain-like_sf"/>
</dbReference>
<dbReference type="InterPro" id="IPR013783">
    <property type="entry name" value="Ig-like_fold"/>
</dbReference>
<dbReference type="PRINTS" id="PR00032">
    <property type="entry name" value="HTHARAC"/>
</dbReference>
<evidence type="ECO:0000313" key="7">
    <source>
        <dbReference type="EMBL" id="OEF24039.1"/>
    </source>
</evidence>
<feature type="signal peptide" evidence="5">
    <location>
        <begin position="1"/>
        <end position="20"/>
    </location>
</feature>
<dbReference type="Gene3D" id="1.10.10.60">
    <property type="entry name" value="Homeodomain-like"/>
    <property type="match status" value="1"/>
</dbReference>
<dbReference type="SUPFAM" id="SSF55874">
    <property type="entry name" value="ATPase domain of HSP90 chaperone/DNA topoisomerase II/histidine kinase"/>
    <property type="match status" value="1"/>
</dbReference>
<dbReference type="InterPro" id="IPR020449">
    <property type="entry name" value="Tscrpt_reg_AraC-type_HTH"/>
</dbReference>
<keyword evidence="5" id="KW-0732">Signal</keyword>
<dbReference type="eggNOG" id="COG3292">
    <property type="taxonomic scope" value="Bacteria"/>
</dbReference>
<evidence type="ECO:0000313" key="8">
    <source>
        <dbReference type="Proteomes" id="UP000094070"/>
    </source>
</evidence>
<keyword evidence="4" id="KW-0812">Transmembrane</keyword>
<dbReference type="Pfam" id="PF12833">
    <property type="entry name" value="HTH_18"/>
    <property type="match status" value="1"/>
</dbReference>
<dbReference type="SMART" id="SM00342">
    <property type="entry name" value="HTH_ARAC"/>
    <property type="match status" value="1"/>
</dbReference>
<feature type="transmembrane region" description="Helical" evidence="4">
    <location>
        <begin position="730"/>
        <end position="754"/>
    </location>
</feature>
<dbReference type="InterPro" id="IPR018060">
    <property type="entry name" value="HTH_AraC"/>
</dbReference>
<evidence type="ECO:0000256" key="5">
    <source>
        <dbReference type="SAM" id="SignalP"/>
    </source>
</evidence>
<keyword evidence="4" id="KW-0472">Membrane</keyword>
<sequence>MISRIVRCLILVMVSISAYAVETDSIYYSLPSQNQGHFLTAKKLFANPNGGVWVQDIYNHIHFYDGQHLLPKSSSILDINPEQVTYLEGDFWYFQNNHLYRKAPSGKKRLVFSLPSNSKFKKMGQSNGLLWLYSAHFFHSVDPKTGKTISYPIQRITQGSIDENTVIQGAVFYDSRWLISTKTSLYYLSRNGVKRATPDSFSNISQLVLDKKHRQLLVGTDQHLFRLDLNKHPLQRQTLAKGQVQAVLVTDDGYWIGTRKGLYMYSFETQTLSSIQANYQDDYALSNNTILALASDNKSGIWIATTKGVNYYSTVSTVFNRIRFGDGATTLLPYSHINQLQIVNDGTIWIATNLGLFSAMPKEKNGRNKIKKVVDGNTVNLRVNEGLVWFTQGDRLFKLDAATNQIEEMNQDAKWYGNKITHLAITEHGTIWLSTGKGLYRYFPNQRKGQDFGKSWMVDKYGPSDITELYTGKNGAIWVGTEHGVYEYKNREVIFDANSVGYGTTTSISEFNGETLWTANSYGVRALNLKNRVSIEVPLRNRTSVPLCVAASQYGTWMTTSKGLSFYNDDTRLTKHYSAPLGVVTNEFLPDLCALSPNGEHLALGSKLGVVSASTQRLHAQDIPANTVLIGEVQANRSVIAVAPLSDQSLSIDYGQSLTLSFGILPDFDTPHLQYRLVGGQDESWIAYKGSQLTFDHLDPGKYTLELKTSSQIGSNQKGTQLFFVVNKPWYLLPWVVTLFAVMLLAVIISIIAWRSRIMVRSNFHLRRLINLKTQQLKHQSQLLITTNMQLRKQAQTRQILVKEMAGKAKQAVEGFQLQVQPPSNEFKIKHAEQLSSHALDQLEQILALHSSKAKENTFLDGQVVSLVIHTVVQGWKADIDKAGVYLEVEDLTAGCTVKVKHFNLDSVINTLIASALIRSASNQTIYLCAKLLDNELQINIEDTGNGLTEEEILEFEAHEYGLDAHTPVYNLSDTSLSAIAHMVTQSGGRFDFRTNRICHTTELSVSWPVDACQESKGIQRPVSLIGTNQSIASLENESGIPEECEGSLTLCVNTGEEIAEQDAWLNKVYGLVEKHYPNPDFGTSSAAKLLFVSERSLQRKFKSLTKGSFMDYVIKVRLEHACERLMSGQKIADIAFETGFNDPSYFSQRFKHHFGLSPSKFIENASNE</sequence>
<dbReference type="SUPFAM" id="SSF63829">
    <property type="entry name" value="Calcium-dependent phosphotriesterase"/>
    <property type="match status" value="3"/>
</dbReference>
<evidence type="ECO:0000256" key="4">
    <source>
        <dbReference type="SAM" id="Phobius"/>
    </source>
</evidence>
<dbReference type="AlphaFoldDB" id="A0A1E5E0T2"/>
<dbReference type="InterPro" id="IPR015943">
    <property type="entry name" value="WD40/YVTN_repeat-like_dom_sf"/>
</dbReference>
<feature type="chain" id="PRO_5009174635" description="HTH araC/xylS-type domain-containing protein" evidence="5">
    <location>
        <begin position="21"/>
        <end position="1169"/>
    </location>
</feature>
<dbReference type="EMBL" id="AJYK02000082">
    <property type="protein sequence ID" value="OEF24039.1"/>
    <property type="molecule type" value="Genomic_DNA"/>
</dbReference>
<evidence type="ECO:0000256" key="2">
    <source>
        <dbReference type="ARBA" id="ARBA00023125"/>
    </source>
</evidence>
<evidence type="ECO:0000256" key="1">
    <source>
        <dbReference type="ARBA" id="ARBA00023015"/>
    </source>
</evidence>
<keyword evidence="3" id="KW-0804">Transcription</keyword>
<dbReference type="SUPFAM" id="SSF46689">
    <property type="entry name" value="Homeodomain-like"/>
    <property type="match status" value="1"/>
</dbReference>
<dbReference type="PROSITE" id="PS00041">
    <property type="entry name" value="HTH_ARAC_FAMILY_1"/>
    <property type="match status" value="1"/>
</dbReference>
<dbReference type="GO" id="GO:0003700">
    <property type="term" value="F:DNA-binding transcription factor activity"/>
    <property type="evidence" value="ECO:0007669"/>
    <property type="project" value="InterPro"/>
</dbReference>
<dbReference type="Gene3D" id="2.130.10.10">
    <property type="entry name" value="YVTN repeat-like/Quinoprotein amine dehydrogenase"/>
    <property type="match status" value="2"/>
</dbReference>
<dbReference type="Gene3D" id="2.60.40.10">
    <property type="entry name" value="Immunoglobulins"/>
    <property type="match status" value="1"/>
</dbReference>
<dbReference type="GO" id="GO:0043565">
    <property type="term" value="F:sequence-specific DNA binding"/>
    <property type="evidence" value="ECO:0007669"/>
    <property type="project" value="InterPro"/>
</dbReference>
<dbReference type="InterPro" id="IPR018062">
    <property type="entry name" value="HTH_AraC-typ_CS"/>
</dbReference>
<dbReference type="eggNOG" id="COG2207">
    <property type="taxonomic scope" value="Bacteria"/>
</dbReference>
<proteinExistence type="predicted"/>
<comment type="caution">
    <text evidence="7">The sequence shown here is derived from an EMBL/GenBank/DDBJ whole genome shotgun (WGS) entry which is preliminary data.</text>
</comment>
<keyword evidence="1" id="KW-0805">Transcription regulation</keyword>
<keyword evidence="8" id="KW-1185">Reference proteome</keyword>
<accession>A0A1E5E0T2</accession>
<protein>
    <recommendedName>
        <fullName evidence="6">HTH araC/xylS-type domain-containing protein</fullName>
    </recommendedName>
</protein>
<name>A0A1E5E0T2_9VIBR</name>
<evidence type="ECO:0000259" key="6">
    <source>
        <dbReference type="PROSITE" id="PS01124"/>
    </source>
</evidence>
<dbReference type="Proteomes" id="UP000094070">
    <property type="component" value="Unassembled WGS sequence"/>
</dbReference>
<keyword evidence="4" id="KW-1133">Transmembrane helix</keyword>
<feature type="domain" description="HTH araC/xylS-type" evidence="6">
    <location>
        <begin position="1067"/>
        <end position="1165"/>
    </location>
</feature>
<organism evidence="7 8">
    <name type="scientific">Vibrio rumoiensis 1S-45</name>
    <dbReference type="NCBI Taxonomy" id="1188252"/>
    <lineage>
        <taxon>Bacteria</taxon>
        <taxon>Pseudomonadati</taxon>
        <taxon>Pseudomonadota</taxon>
        <taxon>Gammaproteobacteria</taxon>
        <taxon>Vibrionales</taxon>
        <taxon>Vibrionaceae</taxon>
        <taxon>Vibrio</taxon>
    </lineage>
</organism>
<dbReference type="InterPro" id="IPR036890">
    <property type="entry name" value="HATPase_C_sf"/>
</dbReference>
<dbReference type="OrthoDB" id="9803764at2"/>
<dbReference type="PANTHER" id="PTHR43280:SF28">
    <property type="entry name" value="HTH-TYPE TRANSCRIPTIONAL ACTIVATOR RHAS"/>
    <property type="match status" value="1"/>
</dbReference>
<reference evidence="7 8" key="1">
    <citation type="journal article" date="2012" name="Science">
        <title>Ecological populations of bacteria act as socially cohesive units of antibiotic production and resistance.</title>
        <authorList>
            <person name="Cordero O.X."/>
            <person name="Wildschutte H."/>
            <person name="Kirkup B."/>
            <person name="Proehl S."/>
            <person name="Ngo L."/>
            <person name="Hussain F."/>
            <person name="Le Roux F."/>
            <person name="Mincer T."/>
            <person name="Polz M.F."/>
        </authorList>
    </citation>
    <scope>NUCLEOTIDE SEQUENCE [LARGE SCALE GENOMIC DNA]</scope>
    <source>
        <strain evidence="7 8">1S-45</strain>
    </source>
</reference>
<dbReference type="STRING" id="1188252.A1QC_02500"/>
<dbReference type="PANTHER" id="PTHR43280">
    <property type="entry name" value="ARAC-FAMILY TRANSCRIPTIONAL REGULATOR"/>
    <property type="match status" value="1"/>
</dbReference>
<keyword evidence="2" id="KW-0238">DNA-binding</keyword>
<gene>
    <name evidence="7" type="ORF">A1QC_02500</name>
</gene>